<dbReference type="PRINTS" id="PR00420">
    <property type="entry name" value="RNGMNOXGNASE"/>
</dbReference>
<dbReference type="RefSeq" id="WP_191308462.1">
    <property type="nucleotide sequence ID" value="NZ_BNCL01000003.1"/>
</dbReference>
<keyword evidence="5" id="KW-0274">FAD</keyword>
<dbReference type="InterPro" id="IPR036188">
    <property type="entry name" value="FAD/NAD-bd_sf"/>
</dbReference>
<dbReference type="NCBIfam" id="NF005691">
    <property type="entry name" value="PRK07494.1"/>
    <property type="match status" value="1"/>
</dbReference>
<evidence type="ECO:0000256" key="2">
    <source>
        <dbReference type="ARBA" id="ARBA00004749"/>
    </source>
</evidence>
<dbReference type="PANTHER" id="PTHR43876:SF7">
    <property type="entry name" value="UBIQUINONE BIOSYNTHESIS MONOOXYGENASE COQ6, MITOCHONDRIAL"/>
    <property type="match status" value="1"/>
</dbReference>
<comment type="cofactor">
    <cofactor evidence="1">
        <name>FAD</name>
        <dbReference type="ChEBI" id="CHEBI:57692"/>
    </cofactor>
</comment>
<dbReference type="Pfam" id="PF01494">
    <property type="entry name" value="FAD_binding_3"/>
    <property type="match status" value="1"/>
</dbReference>
<gene>
    <name evidence="9" type="ORF">JL111_04685</name>
</gene>
<dbReference type="SUPFAM" id="SSF51905">
    <property type="entry name" value="FAD/NAD(P)-binding domain"/>
    <property type="match status" value="1"/>
</dbReference>
<dbReference type="InterPro" id="IPR002938">
    <property type="entry name" value="FAD-bd"/>
</dbReference>
<keyword evidence="7" id="KW-0503">Monooxygenase</keyword>
<feature type="domain" description="FAD-binding" evidence="8">
    <location>
        <begin position="8"/>
        <end position="349"/>
    </location>
</feature>
<sequence>MIAGETHQTDVLVSGGGIAGLVAAAAFGAQGFSVRCVDPAPPVTDEGADGADLRTTAFLTPSVALLRRIGLWDRLAPHATPLQVMRIVDAGGAQPVARLIRDFDASEIGDQPFGWNLPNWLLRREMSARLAEMDNVRFQPGTGTAGVVTRDEGAIVTLSDGRRIRARLLVGADGRNSPVRQALGIGVRTFRYGQKALAFAVTHEVPHHNVSTEVHRSGGPFTLVPLPDRDGKPCSAVVWMESGGEVARLAALSPDAFEAELNARSAGVLGHLTLATRLTQWPIISQIAHRFTGPRTALIAEAAHVVPPIGAQGLNMSLADLSALLDLSGDEPGHPDGLAAYDRARRPEAYARLLGIDALNRASQTGIRPLRDLRAAALGGLYGIAPVRRLMMRAGLGMR</sequence>
<organism evidence="9 10">
    <name type="scientific">Paracoccus aerius</name>
    <dbReference type="NCBI Taxonomy" id="1915382"/>
    <lineage>
        <taxon>Bacteria</taxon>
        <taxon>Pseudomonadati</taxon>
        <taxon>Pseudomonadota</taxon>
        <taxon>Alphaproteobacteria</taxon>
        <taxon>Rhodobacterales</taxon>
        <taxon>Paracoccaceae</taxon>
        <taxon>Paracoccus</taxon>
    </lineage>
</organism>
<dbReference type="InterPro" id="IPR010971">
    <property type="entry name" value="UbiH/COQ6"/>
</dbReference>
<dbReference type="Gene3D" id="3.50.50.60">
    <property type="entry name" value="FAD/NAD(P)-binding domain"/>
    <property type="match status" value="2"/>
</dbReference>
<evidence type="ECO:0000256" key="3">
    <source>
        <dbReference type="ARBA" id="ARBA00005349"/>
    </source>
</evidence>
<dbReference type="InterPro" id="IPR051205">
    <property type="entry name" value="UbiH/COQ6_monooxygenase"/>
</dbReference>
<dbReference type="EMBL" id="JAESHT010000003">
    <property type="protein sequence ID" value="MBL3672777.1"/>
    <property type="molecule type" value="Genomic_DNA"/>
</dbReference>
<reference evidence="9 10" key="1">
    <citation type="submission" date="2021-01" db="EMBL/GenBank/DDBJ databases">
        <title>011410 draft genome.</title>
        <authorList>
            <person name="Lang L."/>
        </authorList>
    </citation>
    <scope>NUCLEOTIDE SEQUENCE [LARGE SCALE GENOMIC DNA]</scope>
    <source>
        <strain evidence="9 10">KCTC 42845</strain>
    </source>
</reference>
<proteinExistence type="inferred from homology"/>
<comment type="similarity">
    <text evidence="3">Belongs to the UbiH/COQ6 family.</text>
</comment>
<comment type="caution">
    <text evidence="9">The sequence shown here is derived from an EMBL/GenBank/DDBJ whole genome shotgun (WGS) entry which is preliminary data.</text>
</comment>
<comment type="pathway">
    <text evidence="2">Cofactor biosynthesis; ubiquinone biosynthesis.</text>
</comment>
<evidence type="ECO:0000313" key="10">
    <source>
        <dbReference type="Proteomes" id="UP000644749"/>
    </source>
</evidence>
<keyword evidence="6" id="KW-0560">Oxidoreductase</keyword>
<evidence type="ECO:0000256" key="7">
    <source>
        <dbReference type="ARBA" id="ARBA00023033"/>
    </source>
</evidence>
<evidence type="ECO:0000313" key="9">
    <source>
        <dbReference type="EMBL" id="MBL3672777.1"/>
    </source>
</evidence>
<keyword evidence="10" id="KW-1185">Reference proteome</keyword>
<dbReference type="NCBIfam" id="TIGR01988">
    <property type="entry name" value="Ubi-OHases"/>
    <property type="match status" value="1"/>
</dbReference>
<evidence type="ECO:0000256" key="5">
    <source>
        <dbReference type="ARBA" id="ARBA00022827"/>
    </source>
</evidence>
<name>A0ABS1S236_9RHOB</name>
<protein>
    <submittedName>
        <fullName evidence="9">UbiH/UbiF family hydroxylase</fullName>
    </submittedName>
</protein>
<dbReference type="PANTHER" id="PTHR43876">
    <property type="entry name" value="UBIQUINONE BIOSYNTHESIS MONOOXYGENASE COQ6, MITOCHONDRIAL"/>
    <property type="match status" value="1"/>
</dbReference>
<accession>A0ABS1S236</accession>
<dbReference type="Proteomes" id="UP000644749">
    <property type="component" value="Unassembled WGS sequence"/>
</dbReference>
<keyword evidence="4" id="KW-0285">Flavoprotein</keyword>
<evidence type="ECO:0000256" key="4">
    <source>
        <dbReference type="ARBA" id="ARBA00022630"/>
    </source>
</evidence>
<evidence type="ECO:0000259" key="8">
    <source>
        <dbReference type="Pfam" id="PF01494"/>
    </source>
</evidence>
<evidence type="ECO:0000256" key="6">
    <source>
        <dbReference type="ARBA" id="ARBA00023002"/>
    </source>
</evidence>
<evidence type="ECO:0000256" key="1">
    <source>
        <dbReference type="ARBA" id="ARBA00001974"/>
    </source>
</evidence>